<gene>
    <name evidence="2" type="ORF">EAE32_06445</name>
</gene>
<feature type="region of interest" description="Disordered" evidence="1">
    <location>
        <begin position="104"/>
        <end position="124"/>
    </location>
</feature>
<dbReference type="EMBL" id="RDEX01000001">
    <property type="protein sequence ID" value="RLY94774.1"/>
    <property type="molecule type" value="Genomic_DNA"/>
</dbReference>
<name>A0A3L9L9A3_9MICC</name>
<keyword evidence="3" id="KW-1185">Reference proteome</keyword>
<evidence type="ECO:0000256" key="1">
    <source>
        <dbReference type="SAM" id="MobiDB-lite"/>
    </source>
</evidence>
<accession>A0A3L9L9A3</accession>
<dbReference type="RefSeq" id="WP_121864511.1">
    <property type="nucleotide sequence ID" value="NZ_RDEX01000001.1"/>
</dbReference>
<feature type="region of interest" description="Disordered" evidence="1">
    <location>
        <begin position="39"/>
        <end position="58"/>
    </location>
</feature>
<proteinExistence type="predicted"/>
<evidence type="ECO:0008006" key="4">
    <source>
        <dbReference type="Google" id="ProtNLM"/>
    </source>
</evidence>
<dbReference type="AlphaFoldDB" id="A0A3L9L9A3"/>
<sequence>MSGYVYRGARPEPQTALTQQNQALAAELETARKRIAQLSSTVSQLSDARDRARTEARAATRQLDQARTEAAAAASSAPSQDVAVHRARVRALLVAVRTERDEAARATQDHAAEHARRTHAEAELSRVEDTLAQLRAEVTEDHQARAKNVLTESTTARENTRLTQRVAELQGALTDCQQMRTEALADRDRALAEALTVQGVLDAAHSTITEALPAVWAIRRHHNEIKKEVA</sequence>
<organism evidence="2 3">
    <name type="scientific">Kocuria tytonicola</name>
    <dbReference type="NCBI Taxonomy" id="2055946"/>
    <lineage>
        <taxon>Bacteria</taxon>
        <taxon>Bacillati</taxon>
        <taxon>Actinomycetota</taxon>
        <taxon>Actinomycetes</taxon>
        <taxon>Micrococcales</taxon>
        <taxon>Micrococcaceae</taxon>
        <taxon>Kocuria</taxon>
    </lineage>
</organism>
<comment type="caution">
    <text evidence="2">The sequence shown here is derived from an EMBL/GenBank/DDBJ whole genome shotgun (WGS) entry which is preliminary data.</text>
</comment>
<dbReference type="Proteomes" id="UP000277871">
    <property type="component" value="Unassembled WGS sequence"/>
</dbReference>
<feature type="compositionally biased region" description="Basic and acidic residues" evidence="1">
    <location>
        <begin position="47"/>
        <end position="58"/>
    </location>
</feature>
<protein>
    <recommendedName>
        <fullName evidence="4">Chromosome partition protein Smc</fullName>
    </recommendedName>
</protein>
<evidence type="ECO:0000313" key="2">
    <source>
        <dbReference type="EMBL" id="RLY94774.1"/>
    </source>
</evidence>
<evidence type="ECO:0000313" key="3">
    <source>
        <dbReference type="Proteomes" id="UP000277871"/>
    </source>
</evidence>
<reference evidence="2 3" key="1">
    <citation type="submission" date="2018-10" db="EMBL/GenBank/DDBJ databases">
        <title>Kocuria tytonicola, new bacteria from the preen glands of American barn owls (Tyto furcata).</title>
        <authorList>
            <person name="Braun M.S."/>
            <person name="Wang E."/>
            <person name="Zimmermann S."/>
            <person name="Boutin S."/>
            <person name="Wagner H."/>
            <person name="Wink M."/>
        </authorList>
    </citation>
    <scope>NUCLEOTIDE SEQUENCE [LARGE SCALE GENOMIC DNA]</scope>
    <source>
        <strain evidence="2 3">473</strain>
    </source>
</reference>